<keyword evidence="6 9" id="KW-0812">Transmembrane</keyword>
<name>A0AA94KZ32_9MICO</name>
<dbReference type="Gene3D" id="1.20.58.370">
    <property type="entry name" value="MalF N-terminal region-like"/>
    <property type="match status" value="1"/>
</dbReference>
<dbReference type="GO" id="GO:0015423">
    <property type="term" value="F:ABC-type maltose transporter activity"/>
    <property type="evidence" value="ECO:0007669"/>
    <property type="project" value="TreeGrafter"/>
</dbReference>
<feature type="transmembrane region" description="Helical" evidence="9">
    <location>
        <begin position="294"/>
        <end position="322"/>
    </location>
</feature>
<dbReference type="GO" id="GO:1990060">
    <property type="term" value="C:maltose transport complex"/>
    <property type="evidence" value="ECO:0007669"/>
    <property type="project" value="TreeGrafter"/>
</dbReference>
<keyword evidence="13" id="KW-1185">Reference proteome</keyword>
<dbReference type="PANTHER" id="PTHR47314:SF1">
    <property type="entry name" value="MALTOSE_MALTODEXTRIN TRANSPORT SYSTEM PERMEASE PROTEIN MALF"/>
    <property type="match status" value="1"/>
</dbReference>
<dbReference type="SUPFAM" id="SSF160964">
    <property type="entry name" value="MalF N-terminal region-like"/>
    <property type="match status" value="1"/>
</dbReference>
<keyword evidence="8 9" id="KW-0472">Membrane</keyword>
<organism evidence="12 13">
    <name type="scientific">Agrococcus baldri</name>
    <dbReference type="NCBI Taxonomy" id="153730"/>
    <lineage>
        <taxon>Bacteria</taxon>
        <taxon>Bacillati</taxon>
        <taxon>Actinomycetota</taxon>
        <taxon>Actinomycetes</taxon>
        <taxon>Micrococcales</taxon>
        <taxon>Microbacteriaceae</taxon>
        <taxon>Agrococcus</taxon>
    </lineage>
</organism>
<dbReference type="Pfam" id="PF00528">
    <property type="entry name" value="BPD_transp_1"/>
    <property type="match status" value="1"/>
</dbReference>
<reference evidence="12 13" key="1">
    <citation type="submission" date="2016-10" db="EMBL/GenBank/DDBJ databases">
        <authorList>
            <person name="Varghese N."/>
            <person name="Submissions S."/>
        </authorList>
    </citation>
    <scope>NUCLEOTIDE SEQUENCE [LARGE SCALE GENOMIC DNA]</scope>
    <source>
        <strain evidence="12 13">IAM 15147</strain>
    </source>
</reference>
<feature type="transmembrane region" description="Helical" evidence="9">
    <location>
        <begin position="54"/>
        <end position="73"/>
    </location>
</feature>
<accession>A0AA94KZ32</accession>
<dbReference type="GO" id="GO:0042956">
    <property type="term" value="P:maltodextrin transmembrane transport"/>
    <property type="evidence" value="ECO:0007669"/>
    <property type="project" value="TreeGrafter"/>
</dbReference>
<feature type="transmembrane region" description="Helical" evidence="9">
    <location>
        <begin position="499"/>
        <end position="521"/>
    </location>
</feature>
<dbReference type="SUPFAM" id="SSF161098">
    <property type="entry name" value="MetI-like"/>
    <property type="match status" value="1"/>
</dbReference>
<evidence type="ECO:0000259" key="11">
    <source>
        <dbReference type="PROSITE" id="PS50928"/>
    </source>
</evidence>
<sequence>MTTTSAAERPTAPKRGIHHQPPSMKVLVVKILLLAIVDAVTVFAMTALFFQRDWLVLTIVALATLLVNVIYLNPGMLPAKYLTPGLIFLALFQVFVIGYSMYIAFTNYGDGHNSTKDDAVAALISQNTVRVEGSPAYRVQVVEGLPGLGLLATAPDGRVLVGTAEQPLEPVDPGAVTMDGQRATAVDGWTSLQLQDVLQRQQEIASLQVPLSDDLNDGFLRTTDATNGYVFQSTYVFDEDADTMTDTVSGTVYRDLGEGQFQSDDGQVLRTGWQVGVGFENFLYPFQNQKFGEALIWVTIWTFAFAVLSVGLSFFLGLFLALTLNDPRMRSRKVYRVLSILPYAFPSFLSALVWLGLFNTEFGFFNEVLFGSADIPWLTEPWLGKFSVLLVNIWLGFPYMFLVCMGALQSIPEELTEAATVDGANGFQVFGRIKFPLLLVSTAPLLISSFAFNFNNFNIIYMLTRGGPRMAGVDENVGHTDLLITLVYKTAFEAGTRDYGLASALAIIIFIIVAAVSAISFRQTKALEDLN</sequence>
<evidence type="ECO:0000313" key="12">
    <source>
        <dbReference type="EMBL" id="SFS07292.1"/>
    </source>
</evidence>
<evidence type="ECO:0000256" key="4">
    <source>
        <dbReference type="ARBA" id="ARBA00022475"/>
    </source>
</evidence>
<evidence type="ECO:0000256" key="1">
    <source>
        <dbReference type="ARBA" id="ARBA00004651"/>
    </source>
</evidence>
<evidence type="ECO:0000256" key="9">
    <source>
        <dbReference type="RuleBase" id="RU363032"/>
    </source>
</evidence>
<dbReference type="EMBL" id="FOZN01000002">
    <property type="protein sequence ID" value="SFS07292.1"/>
    <property type="molecule type" value="Genomic_DNA"/>
</dbReference>
<evidence type="ECO:0000256" key="10">
    <source>
        <dbReference type="RuleBase" id="RU367050"/>
    </source>
</evidence>
<dbReference type="InterPro" id="IPR000515">
    <property type="entry name" value="MetI-like"/>
</dbReference>
<dbReference type="InterPro" id="IPR035277">
    <property type="entry name" value="MalF_N"/>
</dbReference>
<feature type="transmembrane region" description="Helical" evidence="9">
    <location>
        <begin position="334"/>
        <end position="357"/>
    </location>
</feature>
<proteinExistence type="inferred from homology"/>
<keyword evidence="4 10" id="KW-1003">Cell membrane</keyword>
<dbReference type="Proteomes" id="UP000198506">
    <property type="component" value="Unassembled WGS sequence"/>
</dbReference>
<feature type="transmembrane region" description="Helical" evidence="9">
    <location>
        <begin position="85"/>
        <end position="105"/>
    </location>
</feature>
<keyword evidence="7 9" id="KW-1133">Transmembrane helix</keyword>
<dbReference type="CDD" id="cd06261">
    <property type="entry name" value="TM_PBP2"/>
    <property type="match status" value="1"/>
</dbReference>
<evidence type="ECO:0000256" key="6">
    <source>
        <dbReference type="ARBA" id="ARBA00022692"/>
    </source>
</evidence>
<comment type="function">
    <text evidence="10">Part of the ABC transporter complex MalEFGK involved in maltose/maltodextrin import. Probably responsible for the translocation of the substrate across the membrane.</text>
</comment>
<protein>
    <recommendedName>
        <fullName evidence="10">Maltose/maltodextrin transport system permease protein</fullName>
    </recommendedName>
</protein>
<dbReference type="Pfam" id="PF16296">
    <property type="entry name" value="TM_PBP2_N"/>
    <property type="match status" value="1"/>
</dbReference>
<evidence type="ECO:0000256" key="8">
    <source>
        <dbReference type="ARBA" id="ARBA00023136"/>
    </source>
</evidence>
<dbReference type="InterPro" id="IPR035906">
    <property type="entry name" value="MetI-like_sf"/>
</dbReference>
<comment type="similarity">
    <text evidence="2 10">Belongs to the binding-protein-dependent transport system permease family. MalFG subfamily.</text>
</comment>
<keyword evidence="5 10" id="KW-0762">Sugar transport</keyword>
<keyword evidence="3 9" id="KW-0813">Transport</keyword>
<dbReference type="PROSITE" id="PS50928">
    <property type="entry name" value="ABC_TM1"/>
    <property type="match status" value="1"/>
</dbReference>
<evidence type="ECO:0000256" key="5">
    <source>
        <dbReference type="ARBA" id="ARBA00022597"/>
    </source>
</evidence>
<comment type="subcellular location">
    <subcellularLocation>
        <location evidence="1 9">Cell membrane</location>
        <topology evidence="1 9">Multi-pass membrane protein</topology>
    </subcellularLocation>
</comment>
<dbReference type="InterPro" id="IPR032550">
    <property type="entry name" value="TM_PBP2_N"/>
</dbReference>
<comment type="caution">
    <text evidence="12">The sequence shown here is derived from an EMBL/GenBank/DDBJ whole genome shotgun (WGS) entry which is preliminary data.</text>
</comment>
<evidence type="ECO:0000256" key="3">
    <source>
        <dbReference type="ARBA" id="ARBA00022448"/>
    </source>
</evidence>
<dbReference type="PANTHER" id="PTHR47314">
    <property type="entry name" value="MALTOSE/MALTODEXTRIN TRANSPORT SYSTEM PERMEASE PROTEIN MALF"/>
    <property type="match status" value="1"/>
</dbReference>
<dbReference type="AlphaFoldDB" id="A0AA94KZ32"/>
<evidence type="ECO:0000256" key="7">
    <source>
        <dbReference type="ARBA" id="ARBA00022989"/>
    </source>
</evidence>
<feature type="transmembrane region" description="Helical" evidence="9">
    <location>
        <begin position="386"/>
        <end position="408"/>
    </location>
</feature>
<dbReference type="Gene3D" id="1.10.3720.10">
    <property type="entry name" value="MetI-like"/>
    <property type="match status" value="1"/>
</dbReference>
<gene>
    <name evidence="12" type="ORF">SAMN04487783_0939</name>
</gene>
<evidence type="ECO:0000313" key="13">
    <source>
        <dbReference type="Proteomes" id="UP000198506"/>
    </source>
</evidence>
<feature type="domain" description="ABC transmembrane type-1" evidence="11">
    <location>
        <begin position="299"/>
        <end position="520"/>
    </location>
</feature>
<feature type="transmembrane region" description="Helical" evidence="9">
    <location>
        <begin position="27"/>
        <end position="48"/>
    </location>
</feature>
<evidence type="ECO:0000256" key="2">
    <source>
        <dbReference type="ARBA" id="ARBA00009047"/>
    </source>
</evidence>
<feature type="transmembrane region" description="Helical" evidence="9">
    <location>
        <begin position="435"/>
        <end position="454"/>
    </location>
</feature>